<evidence type="ECO:0000313" key="6">
    <source>
        <dbReference type="EMBL" id="KIK54262.1"/>
    </source>
</evidence>
<dbReference type="InterPro" id="IPR029000">
    <property type="entry name" value="Cyclophilin-like_dom_sf"/>
</dbReference>
<feature type="domain" description="PPIase cyclophilin-type" evidence="5">
    <location>
        <begin position="9"/>
        <end position="46"/>
    </location>
</feature>
<name>A0A0D0C8H5_9AGAR</name>
<evidence type="ECO:0000256" key="1">
    <source>
        <dbReference type="ARBA" id="ARBA00000971"/>
    </source>
</evidence>
<dbReference type="AlphaFoldDB" id="A0A0D0C8H5"/>
<dbReference type="InterPro" id="IPR002130">
    <property type="entry name" value="Cyclophilin-type_PPIase_dom"/>
</dbReference>
<dbReference type="GO" id="GO:0071013">
    <property type="term" value="C:catalytic step 2 spliceosome"/>
    <property type="evidence" value="ECO:0007669"/>
    <property type="project" value="TreeGrafter"/>
</dbReference>
<evidence type="ECO:0000256" key="2">
    <source>
        <dbReference type="ARBA" id="ARBA00004123"/>
    </source>
</evidence>
<evidence type="ECO:0000313" key="7">
    <source>
        <dbReference type="Proteomes" id="UP000053593"/>
    </source>
</evidence>
<keyword evidence="7" id="KW-1185">Reference proteome</keyword>
<reference evidence="6 7" key="1">
    <citation type="submission" date="2014-04" db="EMBL/GenBank/DDBJ databases">
        <title>Evolutionary Origins and Diversification of the Mycorrhizal Mutualists.</title>
        <authorList>
            <consortium name="DOE Joint Genome Institute"/>
            <consortium name="Mycorrhizal Genomics Consortium"/>
            <person name="Kohler A."/>
            <person name="Kuo A."/>
            <person name="Nagy L.G."/>
            <person name="Floudas D."/>
            <person name="Copeland A."/>
            <person name="Barry K.W."/>
            <person name="Cichocki N."/>
            <person name="Veneault-Fourrey C."/>
            <person name="LaButti K."/>
            <person name="Lindquist E.A."/>
            <person name="Lipzen A."/>
            <person name="Lundell T."/>
            <person name="Morin E."/>
            <person name="Murat C."/>
            <person name="Riley R."/>
            <person name="Ohm R."/>
            <person name="Sun H."/>
            <person name="Tunlid A."/>
            <person name="Henrissat B."/>
            <person name="Grigoriev I.V."/>
            <person name="Hibbett D.S."/>
            <person name="Martin F."/>
        </authorList>
    </citation>
    <scope>NUCLEOTIDE SEQUENCE [LARGE SCALE GENOMIC DNA]</scope>
    <source>
        <strain evidence="6 7">FD-317 M1</strain>
    </source>
</reference>
<gene>
    <name evidence="6" type="ORF">GYMLUDRAFT_916660</name>
</gene>
<protein>
    <submittedName>
        <fullName evidence="6">Unplaced genomic scaffold GYMLUscaffold_70, whole genome shotgun sequence</fullName>
    </submittedName>
</protein>
<comment type="similarity">
    <text evidence="4">Belongs to the cyclophilin-type PPIase family. CWC27 subfamily.</text>
</comment>
<dbReference type="Pfam" id="PF00160">
    <property type="entry name" value="Pro_isomerase"/>
    <property type="match status" value="1"/>
</dbReference>
<evidence type="ECO:0000256" key="3">
    <source>
        <dbReference type="ARBA" id="ARBA00023242"/>
    </source>
</evidence>
<dbReference type="SUPFAM" id="SSF50891">
    <property type="entry name" value="Cyclophilin-like"/>
    <property type="match status" value="1"/>
</dbReference>
<dbReference type="PANTHER" id="PTHR45625:SF6">
    <property type="entry name" value="SPLICEOSOME-ASSOCIATED PROTEIN CWC27 HOMOLOG"/>
    <property type="match status" value="1"/>
</dbReference>
<evidence type="ECO:0000259" key="5">
    <source>
        <dbReference type="Pfam" id="PF00160"/>
    </source>
</evidence>
<organism evidence="6 7">
    <name type="scientific">Collybiopsis luxurians FD-317 M1</name>
    <dbReference type="NCBI Taxonomy" id="944289"/>
    <lineage>
        <taxon>Eukaryota</taxon>
        <taxon>Fungi</taxon>
        <taxon>Dikarya</taxon>
        <taxon>Basidiomycota</taxon>
        <taxon>Agaricomycotina</taxon>
        <taxon>Agaricomycetes</taxon>
        <taxon>Agaricomycetidae</taxon>
        <taxon>Agaricales</taxon>
        <taxon>Marasmiineae</taxon>
        <taxon>Omphalotaceae</taxon>
        <taxon>Collybiopsis</taxon>
        <taxon>Collybiopsis luxurians</taxon>
    </lineage>
</organism>
<dbReference type="HOGENOM" id="CLU_012062_30_2_1"/>
<dbReference type="PANTHER" id="PTHR45625">
    <property type="entry name" value="PEPTIDYL-PROLYL CIS-TRANS ISOMERASE-RELATED"/>
    <property type="match status" value="1"/>
</dbReference>
<comment type="subcellular location">
    <subcellularLocation>
        <location evidence="2">Nucleus</location>
    </subcellularLocation>
</comment>
<dbReference type="Proteomes" id="UP000053593">
    <property type="component" value="Unassembled WGS sequence"/>
</dbReference>
<dbReference type="InterPro" id="IPR044666">
    <property type="entry name" value="Cyclophilin_A-like"/>
</dbReference>
<dbReference type="OrthoDB" id="442970at2759"/>
<dbReference type="EMBL" id="KN834818">
    <property type="protein sequence ID" value="KIK54262.1"/>
    <property type="molecule type" value="Genomic_DNA"/>
</dbReference>
<dbReference type="Gene3D" id="2.40.100.10">
    <property type="entry name" value="Cyclophilin-like"/>
    <property type="match status" value="1"/>
</dbReference>
<comment type="catalytic activity">
    <reaction evidence="1">
        <text>[protein]-peptidylproline (omega=180) = [protein]-peptidylproline (omega=0)</text>
        <dbReference type="Rhea" id="RHEA:16237"/>
        <dbReference type="Rhea" id="RHEA-COMP:10747"/>
        <dbReference type="Rhea" id="RHEA-COMP:10748"/>
        <dbReference type="ChEBI" id="CHEBI:83833"/>
        <dbReference type="ChEBI" id="CHEBI:83834"/>
        <dbReference type="EC" id="5.2.1.8"/>
    </reaction>
</comment>
<dbReference type="GO" id="GO:0003755">
    <property type="term" value="F:peptidyl-prolyl cis-trans isomerase activity"/>
    <property type="evidence" value="ECO:0007669"/>
    <property type="project" value="UniProtKB-EC"/>
</dbReference>
<accession>A0A0D0C8H5</accession>
<keyword evidence="3" id="KW-0539">Nucleus</keyword>
<sequence length="55" mass="6174">MALPTSGRMIMDTTVGEIDVELWSKETPKACRNFLALAMEGHYDVTRQCCFSSTM</sequence>
<proteinExistence type="inferred from homology"/>
<evidence type="ECO:0000256" key="4">
    <source>
        <dbReference type="ARBA" id="ARBA00038509"/>
    </source>
</evidence>